<dbReference type="SUPFAM" id="SSF55729">
    <property type="entry name" value="Acyl-CoA N-acyltransferases (Nat)"/>
    <property type="match status" value="1"/>
</dbReference>
<accession>A0A395M2I9</accession>
<dbReference type="AlphaFoldDB" id="A0A395M2I9"/>
<dbReference type="EMBL" id="PHFL01000010">
    <property type="protein sequence ID" value="RFM25029.1"/>
    <property type="molecule type" value="Genomic_DNA"/>
</dbReference>
<dbReference type="PANTHER" id="PTHR43441:SF11">
    <property type="entry name" value="RIBOSOMAL-PROTEIN-SERINE ACETYLTRANSFERASE"/>
    <property type="match status" value="1"/>
</dbReference>
<evidence type="ECO:0000313" key="3">
    <source>
        <dbReference type="Proteomes" id="UP000266389"/>
    </source>
</evidence>
<sequence length="199" mass="23049">MKVDGHRLYIRPIEQSDAEPLTELINHSLDTLRLWMPWAKNKASVEAERLFIESAIKDMYENKSLTFCICLRETHTLIGTVATHQIDWTNFKTAIGYWVANAHQGRGYASEATLLFLEYLFTDMNLYRVSAAAAPQNYASLRVIEKLGFQFEGIQRGACLVNGQWQDLKEFAILQPEYKRQRSQLYEKLLAGRAPRIRY</sequence>
<comment type="caution">
    <text evidence="2">The sequence shown here is derived from an EMBL/GenBank/DDBJ whole genome shotgun (WGS) entry which is preliminary data.</text>
</comment>
<dbReference type="GO" id="GO:0008999">
    <property type="term" value="F:protein-N-terminal-alanine acetyltransferase activity"/>
    <property type="evidence" value="ECO:0007669"/>
    <property type="project" value="TreeGrafter"/>
</dbReference>
<dbReference type="InterPro" id="IPR016181">
    <property type="entry name" value="Acyl_CoA_acyltransferase"/>
</dbReference>
<evidence type="ECO:0000313" key="2">
    <source>
        <dbReference type="EMBL" id="RFM25029.1"/>
    </source>
</evidence>
<proteinExistence type="predicted"/>
<dbReference type="Pfam" id="PF13302">
    <property type="entry name" value="Acetyltransf_3"/>
    <property type="match status" value="1"/>
</dbReference>
<feature type="domain" description="N-acetyltransferase" evidence="1">
    <location>
        <begin position="8"/>
        <end position="167"/>
    </location>
</feature>
<reference evidence="2 3" key="1">
    <citation type="journal article" date="2011" name="ISME J.">
        <title>Community ecology of hot spring cyanobacterial mats: predominant populations and their functional potential.</title>
        <authorList>
            <person name="Klatt C.G."/>
            <person name="Wood J.M."/>
            <person name="Rusch D.B."/>
            <person name="Bateson M.M."/>
            <person name="Hamamura N."/>
            <person name="Heidelberg J.F."/>
            <person name="Grossman A.R."/>
            <person name="Bhaya D."/>
            <person name="Cohan F.M."/>
            <person name="Kuhl M."/>
            <person name="Bryant D.A."/>
            <person name="Ward D.M."/>
        </authorList>
    </citation>
    <scope>NUCLEOTIDE SEQUENCE [LARGE SCALE GENOMIC DNA]</scope>
    <source>
        <strain evidence="2">OS</strain>
    </source>
</reference>
<gene>
    <name evidence="2" type="ORF">D0433_02270</name>
</gene>
<organism evidence="2 3">
    <name type="scientific">Candidatus Thermochlorobacter aerophilus</name>
    <dbReference type="NCBI Taxonomy" id="1868324"/>
    <lineage>
        <taxon>Bacteria</taxon>
        <taxon>Pseudomonadati</taxon>
        <taxon>Chlorobiota</taxon>
        <taxon>Chlorobiia</taxon>
        <taxon>Chlorobiales</taxon>
        <taxon>Candidatus Thermochlorobacteriaceae</taxon>
        <taxon>Candidatus Thermochlorobacter</taxon>
    </lineage>
</organism>
<dbReference type="InterPro" id="IPR051908">
    <property type="entry name" value="Ribosomal_N-acetyltransferase"/>
</dbReference>
<dbReference type="PANTHER" id="PTHR43441">
    <property type="entry name" value="RIBOSOMAL-PROTEIN-SERINE ACETYLTRANSFERASE"/>
    <property type="match status" value="1"/>
</dbReference>
<dbReference type="GO" id="GO:0005737">
    <property type="term" value="C:cytoplasm"/>
    <property type="evidence" value="ECO:0007669"/>
    <property type="project" value="TreeGrafter"/>
</dbReference>
<dbReference type="GO" id="GO:1990189">
    <property type="term" value="F:protein N-terminal-serine acetyltransferase activity"/>
    <property type="evidence" value="ECO:0007669"/>
    <property type="project" value="TreeGrafter"/>
</dbReference>
<dbReference type="Proteomes" id="UP000266389">
    <property type="component" value="Unassembled WGS sequence"/>
</dbReference>
<evidence type="ECO:0000259" key="1">
    <source>
        <dbReference type="PROSITE" id="PS51186"/>
    </source>
</evidence>
<name>A0A395M2I9_9BACT</name>
<protein>
    <submittedName>
        <fullName evidence="2">N-acetyltransferase</fullName>
    </submittedName>
</protein>
<dbReference type="PROSITE" id="PS51186">
    <property type="entry name" value="GNAT"/>
    <property type="match status" value="1"/>
</dbReference>
<dbReference type="InterPro" id="IPR000182">
    <property type="entry name" value="GNAT_dom"/>
</dbReference>
<dbReference type="Gene3D" id="3.40.630.30">
    <property type="match status" value="1"/>
</dbReference>
<keyword evidence="2" id="KW-0808">Transferase</keyword>